<dbReference type="Gene3D" id="3.30.420.10">
    <property type="entry name" value="Ribonuclease H-like superfamily/Ribonuclease H"/>
    <property type="match status" value="1"/>
</dbReference>
<dbReference type="GeneID" id="107781847"/>
<organism evidence="1 2">
    <name type="scientific">Nicotiana tabacum</name>
    <name type="common">Common tobacco</name>
    <dbReference type="NCBI Taxonomy" id="4097"/>
    <lineage>
        <taxon>Eukaryota</taxon>
        <taxon>Viridiplantae</taxon>
        <taxon>Streptophyta</taxon>
        <taxon>Embryophyta</taxon>
        <taxon>Tracheophyta</taxon>
        <taxon>Spermatophyta</taxon>
        <taxon>Magnoliopsida</taxon>
        <taxon>eudicotyledons</taxon>
        <taxon>Gunneridae</taxon>
        <taxon>Pentapetalae</taxon>
        <taxon>asterids</taxon>
        <taxon>lamiids</taxon>
        <taxon>Solanales</taxon>
        <taxon>Solanaceae</taxon>
        <taxon>Nicotianoideae</taxon>
        <taxon>Nicotianeae</taxon>
        <taxon>Nicotiana</taxon>
    </lineage>
</organism>
<dbReference type="GO" id="GO:0003676">
    <property type="term" value="F:nucleic acid binding"/>
    <property type="evidence" value="ECO:0007669"/>
    <property type="project" value="InterPro"/>
</dbReference>
<dbReference type="KEGG" id="nta:107781847"/>
<dbReference type="AlphaFoldDB" id="A0A1S3Z163"/>
<gene>
    <name evidence="2" type="primary">LOC107781847</name>
</gene>
<reference evidence="2" key="2">
    <citation type="submission" date="2025-08" db="UniProtKB">
        <authorList>
            <consortium name="RefSeq"/>
        </authorList>
    </citation>
    <scope>IDENTIFICATION</scope>
    <source>
        <tissue evidence="2">Leaf</tissue>
    </source>
</reference>
<dbReference type="PaxDb" id="4097-A0A1S3Z163"/>
<evidence type="ECO:0000313" key="2">
    <source>
        <dbReference type="RefSeq" id="XP_016458133.1"/>
    </source>
</evidence>
<accession>A0A1S3Z163</accession>
<protein>
    <submittedName>
        <fullName evidence="2">Uncharacterized protein LOC107781847</fullName>
    </submittedName>
</protein>
<sequence>MNANWKDWSRKLDDAPWAYRTTYKTPIGMYPYLLVFGKVCHIPVELEYKSMWALKKLNLEWDVAANLRVTHLNELNEFWYHAYTSSSLYKEKIKYLNDKYIHNKDFKEGDLVPFFNSRI</sequence>
<name>A0A1S3Z163_TOBAC</name>
<reference evidence="1" key="1">
    <citation type="journal article" date="2014" name="Nat. Commun.">
        <title>The tobacco genome sequence and its comparison with those of tomato and potato.</title>
        <authorList>
            <person name="Sierro N."/>
            <person name="Battey J.N."/>
            <person name="Ouadi S."/>
            <person name="Bakaher N."/>
            <person name="Bovet L."/>
            <person name="Willig A."/>
            <person name="Goepfert S."/>
            <person name="Peitsch M.C."/>
            <person name="Ivanov N.V."/>
        </authorList>
    </citation>
    <scope>NUCLEOTIDE SEQUENCE [LARGE SCALE GENOMIC DNA]</scope>
</reference>
<dbReference type="OrthoDB" id="1298805at2759"/>
<keyword evidence="1" id="KW-1185">Reference proteome</keyword>
<dbReference type="RefSeq" id="XP_016458133.1">
    <property type="nucleotide sequence ID" value="XM_016602647.1"/>
</dbReference>
<dbReference type="Proteomes" id="UP000790787">
    <property type="component" value="Chromosome 5"/>
</dbReference>
<evidence type="ECO:0000313" key="1">
    <source>
        <dbReference type="Proteomes" id="UP000790787"/>
    </source>
</evidence>
<dbReference type="InterPro" id="IPR036397">
    <property type="entry name" value="RNaseH_sf"/>
</dbReference>
<proteinExistence type="predicted"/>